<comment type="caution">
    <text evidence="1">The sequence shown here is derived from an EMBL/GenBank/DDBJ whole genome shotgun (WGS) entry which is preliminary data.</text>
</comment>
<evidence type="ECO:0000313" key="1">
    <source>
        <dbReference type="EMBL" id="MBB4966201.1"/>
    </source>
</evidence>
<keyword evidence="2" id="KW-1185">Reference proteome</keyword>
<dbReference type="AlphaFoldDB" id="A0A7W7T467"/>
<accession>A0A7W7T467</accession>
<dbReference type="EMBL" id="JACHJS010000001">
    <property type="protein sequence ID" value="MBB4966201.1"/>
    <property type="molecule type" value="Genomic_DNA"/>
</dbReference>
<sequence>MRAVLVVAGLVGAVVALIRRRPRVAPGYTAIPRTHFLLRVPTGMAVDPALPGLVRPGAGTSVLVAVNPLTPDADAEEILTDLATGFTGVRAAAQGLELDRPQRLEVAGFPAVATTGIQRVGDARVRKAVVALITDDEFVMLTATLADDDPLSTPEALAVLTAARRGATRAPGDLGFDVTPAPGYHRSSHPGSALLLTLGPETGDDVPVFVVAASVDDVATPDEDRRDAALGRFAALPSTPTVDDAAAVEIAGLPGYEITGRGTGRWEAVYCTVLFRPAGYLVLSGWYDPLVHDDQHPAFRAMARSLVLTR</sequence>
<proteinExistence type="predicted"/>
<evidence type="ECO:0000313" key="2">
    <source>
        <dbReference type="Proteomes" id="UP000542674"/>
    </source>
</evidence>
<gene>
    <name evidence="1" type="ORF">F4559_003560</name>
</gene>
<organism evidence="1 2">
    <name type="scientific">Saccharothrix violaceirubra</name>
    <dbReference type="NCBI Taxonomy" id="413306"/>
    <lineage>
        <taxon>Bacteria</taxon>
        <taxon>Bacillati</taxon>
        <taxon>Actinomycetota</taxon>
        <taxon>Actinomycetes</taxon>
        <taxon>Pseudonocardiales</taxon>
        <taxon>Pseudonocardiaceae</taxon>
        <taxon>Saccharothrix</taxon>
    </lineage>
</organism>
<name>A0A7W7T467_9PSEU</name>
<reference evidence="1 2" key="1">
    <citation type="submission" date="2020-08" db="EMBL/GenBank/DDBJ databases">
        <title>Sequencing the genomes of 1000 actinobacteria strains.</title>
        <authorList>
            <person name="Klenk H.-P."/>
        </authorList>
    </citation>
    <scope>NUCLEOTIDE SEQUENCE [LARGE SCALE GENOMIC DNA]</scope>
    <source>
        <strain evidence="1 2">DSM 45084</strain>
    </source>
</reference>
<dbReference type="Proteomes" id="UP000542674">
    <property type="component" value="Unassembled WGS sequence"/>
</dbReference>
<protein>
    <submittedName>
        <fullName evidence="1">Uncharacterized protein</fullName>
    </submittedName>
</protein>